<evidence type="ECO:0000256" key="15">
    <source>
        <dbReference type="ARBA" id="ARBA00023209"/>
    </source>
</evidence>
<evidence type="ECO:0000256" key="17">
    <source>
        <dbReference type="ARBA" id="ARBA00032888"/>
    </source>
</evidence>
<keyword evidence="21" id="KW-1185">Reference proteome</keyword>
<dbReference type="InterPro" id="IPR003763">
    <property type="entry name" value="CDP-diacylglyc_Pase"/>
</dbReference>
<keyword evidence="14 19" id="KW-0472">Membrane</keyword>
<dbReference type="Proteomes" id="UP001165633">
    <property type="component" value="Unassembled WGS sequence"/>
</dbReference>
<gene>
    <name evidence="20" type="ORF">NQF87_01165</name>
</gene>
<evidence type="ECO:0000313" key="20">
    <source>
        <dbReference type="EMBL" id="MCX5615596.1"/>
    </source>
</evidence>
<comment type="catalytic activity">
    <reaction evidence="1">
        <text>a CDP-1,2-diacyl-sn-glycerol + H2O = a 1,2-diacyl-sn-glycero-3-phosphate + CMP + 2 H(+)</text>
        <dbReference type="Rhea" id="RHEA:15221"/>
        <dbReference type="ChEBI" id="CHEBI:15377"/>
        <dbReference type="ChEBI" id="CHEBI:15378"/>
        <dbReference type="ChEBI" id="CHEBI:58332"/>
        <dbReference type="ChEBI" id="CHEBI:58608"/>
        <dbReference type="ChEBI" id="CHEBI:60377"/>
        <dbReference type="EC" id="3.6.1.26"/>
    </reaction>
</comment>
<evidence type="ECO:0000256" key="8">
    <source>
        <dbReference type="ARBA" id="ARBA00022475"/>
    </source>
</evidence>
<keyword evidence="11 20" id="KW-0378">Hydrolase</keyword>
<dbReference type="Gene3D" id="3.30.428.30">
    <property type="entry name" value="HIT family - CDH-like"/>
    <property type="match status" value="1"/>
</dbReference>
<keyword evidence="15" id="KW-0594">Phospholipid biosynthesis</keyword>
<proteinExistence type="inferred from homology"/>
<evidence type="ECO:0000256" key="6">
    <source>
        <dbReference type="ARBA" id="ARBA00012375"/>
    </source>
</evidence>
<evidence type="ECO:0000256" key="16">
    <source>
        <dbReference type="ARBA" id="ARBA00023264"/>
    </source>
</evidence>
<comment type="caution">
    <text evidence="20">The sequence shown here is derived from an EMBL/GenBank/DDBJ whole genome shotgun (WGS) entry which is preliminary data.</text>
</comment>
<keyword evidence="9" id="KW-0444">Lipid biosynthesis</keyword>
<evidence type="ECO:0000256" key="7">
    <source>
        <dbReference type="ARBA" id="ARBA00019608"/>
    </source>
</evidence>
<dbReference type="SUPFAM" id="SSF54197">
    <property type="entry name" value="HIT-like"/>
    <property type="match status" value="1"/>
</dbReference>
<keyword evidence="10 19" id="KW-0812">Transmembrane</keyword>
<keyword evidence="12 19" id="KW-1133">Transmembrane helix</keyword>
<evidence type="ECO:0000256" key="3">
    <source>
        <dbReference type="ARBA" id="ARBA00004927"/>
    </source>
</evidence>
<name>A0ABT3WFD5_9PROT</name>
<evidence type="ECO:0000313" key="21">
    <source>
        <dbReference type="Proteomes" id="UP001165633"/>
    </source>
</evidence>
<protein>
    <recommendedName>
        <fullName evidence="7">CDP-diacylglycerol pyrophosphatase</fullName>
        <ecNumber evidence="6">3.6.1.26</ecNumber>
    </recommendedName>
    <alternativeName>
        <fullName evidence="17">CDP-diacylglycerol phosphatidylhydrolase</fullName>
    </alternativeName>
    <alternativeName>
        <fullName evidence="18">CDP-diglyceride hydrolase</fullName>
    </alternativeName>
</protein>
<reference evidence="20" key="1">
    <citation type="submission" date="2022-07" db="EMBL/GenBank/DDBJ databases">
        <title>Bombella genomes.</title>
        <authorList>
            <person name="Harer L."/>
            <person name="Styblova S."/>
            <person name="Ehrmann M."/>
        </authorList>
    </citation>
    <scope>NUCLEOTIDE SEQUENCE</scope>
    <source>
        <strain evidence="20">TMW 2.2559</strain>
    </source>
</reference>
<comment type="pathway">
    <text evidence="4">Lipid metabolism.</text>
</comment>
<dbReference type="EC" id="3.6.1.26" evidence="6"/>
<comment type="pathway">
    <text evidence="3">Phospholipid metabolism; CDP-diacylglycerol degradation; phosphatidate from CDP-diacylglycerol: step 1/1.</text>
</comment>
<sequence length="247" mass="28128">MTPKRNQHHHGVWFLTRPVLFGFMGCVFILAVMLPPALASLHHGSNALWRVVQQCGVTPDHKPCTVYDPEKGYVLYKVRAGKGQYLLLPTRRLHGIEEEALLKADTPDYVQAAWTHRNLVSRAYGHSIPDDRLSLAINSRTIRSQEQLHVHIDCLRADIRQIVTGLKGEQGDVMLRGHEYHWWLIPSLTPSPLLSVPFFPEGADSQERGYYGLVITPLKGQFLLLRSRAHGMNWAFTEELQDHRCSL</sequence>
<evidence type="ECO:0000256" key="2">
    <source>
        <dbReference type="ARBA" id="ARBA00004162"/>
    </source>
</evidence>
<feature type="transmembrane region" description="Helical" evidence="19">
    <location>
        <begin position="12"/>
        <end position="34"/>
    </location>
</feature>
<evidence type="ECO:0000256" key="18">
    <source>
        <dbReference type="ARBA" id="ARBA00032892"/>
    </source>
</evidence>
<accession>A0ABT3WFD5</accession>
<evidence type="ECO:0000256" key="19">
    <source>
        <dbReference type="SAM" id="Phobius"/>
    </source>
</evidence>
<evidence type="ECO:0000256" key="11">
    <source>
        <dbReference type="ARBA" id="ARBA00022801"/>
    </source>
</evidence>
<dbReference type="RefSeq" id="WP_266126596.1">
    <property type="nucleotide sequence ID" value="NZ_JANIDV010000001.1"/>
</dbReference>
<evidence type="ECO:0000256" key="1">
    <source>
        <dbReference type="ARBA" id="ARBA00001007"/>
    </source>
</evidence>
<keyword evidence="13" id="KW-0443">Lipid metabolism</keyword>
<evidence type="ECO:0000256" key="9">
    <source>
        <dbReference type="ARBA" id="ARBA00022516"/>
    </source>
</evidence>
<evidence type="ECO:0000256" key="4">
    <source>
        <dbReference type="ARBA" id="ARBA00005189"/>
    </source>
</evidence>
<comment type="subcellular location">
    <subcellularLocation>
        <location evidence="2">Cell membrane</location>
        <topology evidence="2">Single-pass membrane protein</topology>
    </subcellularLocation>
</comment>
<evidence type="ECO:0000256" key="10">
    <source>
        <dbReference type="ARBA" id="ARBA00022692"/>
    </source>
</evidence>
<keyword evidence="16" id="KW-1208">Phospholipid metabolism</keyword>
<dbReference type="EMBL" id="JANIDV010000001">
    <property type="protein sequence ID" value="MCX5615596.1"/>
    <property type="molecule type" value="Genomic_DNA"/>
</dbReference>
<organism evidence="20 21">
    <name type="scientific">Bombella dulcis</name>
    <dbReference type="NCBI Taxonomy" id="2967339"/>
    <lineage>
        <taxon>Bacteria</taxon>
        <taxon>Pseudomonadati</taxon>
        <taxon>Pseudomonadota</taxon>
        <taxon>Alphaproteobacteria</taxon>
        <taxon>Acetobacterales</taxon>
        <taxon>Acetobacteraceae</taxon>
        <taxon>Bombella</taxon>
    </lineage>
</organism>
<dbReference type="GO" id="GO:0008715">
    <property type="term" value="F:CDP-diacylglycerol diphosphatase activity"/>
    <property type="evidence" value="ECO:0007669"/>
    <property type="project" value="UniProtKB-EC"/>
</dbReference>
<evidence type="ECO:0000256" key="12">
    <source>
        <dbReference type="ARBA" id="ARBA00022989"/>
    </source>
</evidence>
<comment type="similarity">
    <text evidence="5">Belongs to the Cdh family.</text>
</comment>
<evidence type="ECO:0000256" key="13">
    <source>
        <dbReference type="ARBA" id="ARBA00023098"/>
    </source>
</evidence>
<dbReference type="Pfam" id="PF02611">
    <property type="entry name" value="CDH"/>
    <property type="match status" value="1"/>
</dbReference>
<evidence type="ECO:0000256" key="14">
    <source>
        <dbReference type="ARBA" id="ARBA00023136"/>
    </source>
</evidence>
<dbReference type="InterPro" id="IPR036265">
    <property type="entry name" value="HIT-like_sf"/>
</dbReference>
<keyword evidence="8" id="KW-1003">Cell membrane</keyword>
<evidence type="ECO:0000256" key="5">
    <source>
        <dbReference type="ARBA" id="ARBA00006435"/>
    </source>
</evidence>